<dbReference type="Pfam" id="PF25753">
    <property type="entry name" value="SF0329"/>
    <property type="match status" value="1"/>
</dbReference>
<evidence type="ECO:0000313" key="2">
    <source>
        <dbReference type="Proteomes" id="UP000675664"/>
    </source>
</evidence>
<sequence>MGKILGSWSGMRKYLEQEMLADSLHGRVRYNCTTYVGMDGCHIFEVYIDNKLVKQFSWETVNTYFIEKGYKKNSNHFGLGEYWDAFWALMDSVPMQARQEYTDNEFCESLENYRNQSIQVSIHSDNPLERMFAVLDRRVGKRSLEKLKETMEEQSEWLQQFYRLRLNAENYEE</sequence>
<dbReference type="RefSeq" id="WP_227019910.1">
    <property type="nucleotide sequence ID" value="NZ_JAGSND010000016.1"/>
</dbReference>
<gene>
    <name evidence="1" type="ORF">KCX82_18010</name>
</gene>
<organism evidence="1 2">
    <name type="scientific">Sinanaerobacter chloroacetimidivorans</name>
    <dbReference type="NCBI Taxonomy" id="2818044"/>
    <lineage>
        <taxon>Bacteria</taxon>
        <taxon>Bacillati</taxon>
        <taxon>Bacillota</taxon>
        <taxon>Clostridia</taxon>
        <taxon>Peptostreptococcales</taxon>
        <taxon>Anaerovoracaceae</taxon>
        <taxon>Sinanaerobacter</taxon>
    </lineage>
</organism>
<protein>
    <submittedName>
        <fullName evidence="1">Uncharacterized protein</fullName>
    </submittedName>
</protein>
<comment type="caution">
    <text evidence="1">The sequence shown here is derived from an EMBL/GenBank/DDBJ whole genome shotgun (WGS) entry which is preliminary data.</text>
</comment>
<dbReference type="Proteomes" id="UP000675664">
    <property type="component" value="Unassembled WGS sequence"/>
</dbReference>
<dbReference type="AlphaFoldDB" id="A0A8J8B2G3"/>
<accession>A0A8J8B2G3</accession>
<dbReference type="InterPro" id="IPR057955">
    <property type="entry name" value="SF0329-like"/>
</dbReference>
<keyword evidence="2" id="KW-1185">Reference proteome</keyword>
<dbReference type="EMBL" id="JAGSND010000016">
    <property type="protein sequence ID" value="MBR0599783.1"/>
    <property type="molecule type" value="Genomic_DNA"/>
</dbReference>
<evidence type="ECO:0000313" key="1">
    <source>
        <dbReference type="EMBL" id="MBR0599783.1"/>
    </source>
</evidence>
<name>A0A8J8B2G3_9FIRM</name>
<reference evidence="1" key="2">
    <citation type="submission" date="2021-04" db="EMBL/GenBank/DDBJ databases">
        <authorList>
            <person name="Liu J."/>
        </authorList>
    </citation>
    <scope>NUCLEOTIDE SEQUENCE</scope>
    <source>
        <strain evidence="1">BAD-6</strain>
    </source>
</reference>
<proteinExistence type="predicted"/>
<reference evidence="1" key="1">
    <citation type="submission" date="2021-04" db="EMBL/GenBank/DDBJ databases">
        <title>Sinoanaerobacter chloroacetimidivorans sp. nov., an obligate anaerobic bacterium isolated from anaerobic sludge.</title>
        <authorList>
            <person name="Bao Y."/>
        </authorList>
    </citation>
    <scope>NUCLEOTIDE SEQUENCE</scope>
    <source>
        <strain evidence="1">BAD-6</strain>
    </source>
</reference>